<dbReference type="InterPro" id="IPR003734">
    <property type="entry name" value="DUF155"/>
</dbReference>
<dbReference type="Proteomes" id="UP001314263">
    <property type="component" value="Unassembled WGS sequence"/>
</dbReference>
<protein>
    <recommendedName>
        <fullName evidence="2">DUF155 domain-containing protein</fullName>
    </recommendedName>
</protein>
<proteinExistence type="inferred from homology"/>
<dbReference type="AlphaFoldDB" id="A0AAV1I7P3"/>
<accession>A0AAV1I7P3</accession>
<evidence type="ECO:0000256" key="1">
    <source>
        <dbReference type="ARBA" id="ARBA00008306"/>
    </source>
</evidence>
<dbReference type="GO" id="GO:0005739">
    <property type="term" value="C:mitochondrion"/>
    <property type="evidence" value="ECO:0007669"/>
    <property type="project" value="UniProtKB-ARBA"/>
</dbReference>
<dbReference type="PANTHER" id="PTHR16255">
    <property type="entry name" value="REQUIRED FOR MEIOTIC NUCLEAR DIVISION PROTEIN 1 HOMOLOG"/>
    <property type="match status" value="1"/>
</dbReference>
<evidence type="ECO:0000313" key="4">
    <source>
        <dbReference type="Proteomes" id="UP001314263"/>
    </source>
</evidence>
<evidence type="ECO:0000313" key="3">
    <source>
        <dbReference type="EMBL" id="CAK0781007.1"/>
    </source>
</evidence>
<evidence type="ECO:0000259" key="2">
    <source>
        <dbReference type="Pfam" id="PF02582"/>
    </source>
</evidence>
<reference evidence="3 4" key="1">
    <citation type="submission" date="2023-10" db="EMBL/GenBank/DDBJ databases">
        <authorList>
            <person name="Maclean D."/>
            <person name="Macfadyen A."/>
        </authorList>
    </citation>
    <scope>NUCLEOTIDE SEQUENCE [LARGE SCALE GENOMIC DNA]</scope>
</reference>
<sequence length="411" mass="47070">MTPLRLFQAFIRHSSTSSSIGRQVTVQPERKHWLSRSLVCIDEGLGNLSSVKDLSLSVEGASSWWRPFSRRTTSHPAYSSSAHAFTQAAVEPVLEHDKEETQSHSRGDVYWLGRVHRDRDRYRDTASSFSAKAFYVGKDMTELLKSLNRAAKKQQLVTVWSAQDSKMMCLLPAKPLDGKDICTSATYLAIFNNMDTVVFFNGMGREVQLWKDLVGAFLPARNIEEFRVDIREDLHEAVRLHSDSIALRQAQPDQIKTIAYLLAQTVALHFYEMEVDIMLKVFQDMNMSMERTGEFGSTGAAGGSKAELLRMVASNNVMRTGILSSKIGLTKRFEAAWKDPECDKIYEHLRREMEIDRRYEALEDKFDLIQDNLKYFLEIIQNRKSDFLEYMIVLLIAAEICVSLFDMYTRV</sequence>
<comment type="caution">
    <text evidence="3">The sequence shown here is derived from an EMBL/GenBank/DDBJ whole genome shotgun (WGS) entry which is preliminary data.</text>
</comment>
<feature type="domain" description="DUF155" evidence="2">
    <location>
        <begin position="197"/>
        <end position="363"/>
    </location>
</feature>
<dbReference type="InterPro" id="IPR051624">
    <property type="entry name" value="RMD1/Sad1-interacting"/>
</dbReference>
<comment type="similarity">
    <text evidence="1">Belongs to the RMD1/sif2 family.</text>
</comment>
<gene>
    <name evidence="3" type="ORF">CVIRNUC_005253</name>
</gene>
<keyword evidence="4" id="KW-1185">Reference proteome</keyword>
<organism evidence="3 4">
    <name type="scientific">Coccomyxa viridis</name>
    <dbReference type="NCBI Taxonomy" id="1274662"/>
    <lineage>
        <taxon>Eukaryota</taxon>
        <taxon>Viridiplantae</taxon>
        <taxon>Chlorophyta</taxon>
        <taxon>core chlorophytes</taxon>
        <taxon>Trebouxiophyceae</taxon>
        <taxon>Trebouxiophyceae incertae sedis</taxon>
        <taxon>Coccomyxaceae</taxon>
        <taxon>Coccomyxa</taxon>
    </lineage>
</organism>
<dbReference type="Pfam" id="PF02582">
    <property type="entry name" value="DUF155"/>
    <property type="match status" value="1"/>
</dbReference>
<dbReference type="PANTHER" id="PTHR16255:SF6">
    <property type="entry name" value="PROTEIN RETARDED ROOT GROWTH-LIKE"/>
    <property type="match status" value="1"/>
</dbReference>
<name>A0AAV1I7P3_9CHLO</name>
<dbReference type="EMBL" id="CAUYUE010000006">
    <property type="protein sequence ID" value="CAK0781007.1"/>
    <property type="molecule type" value="Genomic_DNA"/>
</dbReference>